<dbReference type="EMBL" id="CP094532">
    <property type="protein sequence ID" value="UOE41978.1"/>
    <property type="molecule type" value="Genomic_DNA"/>
</dbReference>
<proteinExistence type="predicted"/>
<protein>
    <recommendedName>
        <fullName evidence="3">NAD(P)-dependent alcohol dehydrogenase</fullName>
    </recommendedName>
</protein>
<evidence type="ECO:0000313" key="2">
    <source>
        <dbReference type="Proteomes" id="UP000831460"/>
    </source>
</evidence>
<name>A0ABY4BS01_9FLAO</name>
<dbReference type="Gene3D" id="3.90.180.10">
    <property type="entry name" value="Medium-chain alcohol dehydrogenases, catalytic domain"/>
    <property type="match status" value="1"/>
</dbReference>
<dbReference type="InterPro" id="IPR011032">
    <property type="entry name" value="GroES-like_sf"/>
</dbReference>
<dbReference type="RefSeq" id="WP_243550911.1">
    <property type="nucleotide sequence ID" value="NZ_CP094532.1"/>
</dbReference>
<dbReference type="SUPFAM" id="SSF50129">
    <property type="entry name" value="GroES-like"/>
    <property type="match status" value="1"/>
</dbReference>
<reference evidence="1 2" key="1">
    <citation type="submission" date="2022-03" db="EMBL/GenBank/DDBJ databases">
        <title>Chryseobacterium sp. isolated from particulate matters in swine house.</title>
        <authorList>
            <person name="Won M."/>
            <person name="Kim S.-J."/>
            <person name="Kwon S.-W."/>
        </authorList>
    </citation>
    <scope>NUCLEOTIDE SEQUENCE [LARGE SCALE GENOMIC DNA]</scope>
    <source>
        <strain evidence="1 2">SC2-2</strain>
    </source>
</reference>
<evidence type="ECO:0008006" key="3">
    <source>
        <dbReference type="Google" id="ProtNLM"/>
    </source>
</evidence>
<keyword evidence="2" id="KW-1185">Reference proteome</keyword>
<gene>
    <name evidence="1" type="ORF">MTP09_04925</name>
</gene>
<organism evidence="1 2">
    <name type="scientific">Chryseobacterium suipulveris</name>
    <dbReference type="NCBI Taxonomy" id="2929800"/>
    <lineage>
        <taxon>Bacteria</taxon>
        <taxon>Pseudomonadati</taxon>
        <taxon>Bacteroidota</taxon>
        <taxon>Flavobacteriia</taxon>
        <taxon>Flavobacteriales</taxon>
        <taxon>Weeksellaceae</taxon>
        <taxon>Chryseobacterium group</taxon>
        <taxon>Chryseobacterium</taxon>
    </lineage>
</organism>
<accession>A0ABY4BS01</accession>
<dbReference type="Proteomes" id="UP000831460">
    <property type="component" value="Chromosome"/>
</dbReference>
<evidence type="ECO:0000313" key="1">
    <source>
        <dbReference type="EMBL" id="UOE41978.1"/>
    </source>
</evidence>
<sequence length="46" mass="5044">MKAAVCTRYGPPEVLEIREVPKPVLGENEVLVKVMASTFNSGDVRI</sequence>